<dbReference type="HOGENOM" id="CLU_2185352_0_0_1"/>
<protein>
    <submittedName>
        <fullName evidence="1">Uncharacterized protein</fullName>
    </submittedName>
</protein>
<dbReference type="AlphaFoldDB" id="A0A015MHX8"/>
<gene>
    <name evidence="1" type="ORF">RirG_123340</name>
</gene>
<sequence length="109" mass="12604">MLISKFERKEFFNHKFSANDLFNRLYNVSHRKSPPTCFILLKTVLGLIAKDEDIKVVGMLQSVLAAAILRAADRYEFMNLCLEVRQLYDTNIIASLDAYTRPDIPSYNQ</sequence>
<organism evidence="1 2">
    <name type="scientific">Rhizophagus irregularis (strain DAOM 197198w)</name>
    <name type="common">Glomus intraradices</name>
    <dbReference type="NCBI Taxonomy" id="1432141"/>
    <lineage>
        <taxon>Eukaryota</taxon>
        <taxon>Fungi</taxon>
        <taxon>Fungi incertae sedis</taxon>
        <taxon>Mucoromycota</taxon>
        <taxon>Glomeromycotina</taxon>
        <taxon>Glomeromycetes</taxon>
        <taxon>Glomerales</taxon>
        <taxon>Glomeraceae</taxon>
        <taxon>Rhizophagus</taxon>
    </lineage>
</organism>
<evidence type="ECO:0000313" key="1">
    <source>
        <dbReference type="EMBL" id="EXX66483.1"/>
    </source>
</evidence>
<dbReference type="OrthoDB" id="2314571at2759"/>
<proteinExistence type="predicted"/>
<comment type="caution">
    <text evidence="1">The sequence shown here is derived from an EMBL/GenBank/DDBJ whole genome shotgun (WGS) entry which is preliminary data.</text>
</comment>
<accession>A0A015MHX8</accession>
<dbReference type="EMBL" id="JEMT01018808">
    <property type="protein sequence ID" value="EXX66483.1"/>
    <property type="molecule type" value="Genomic_DNA"/>
</dbReference>
<keyword evidence="2" id="KW-1185">Reference proteome</keyword>
<reference evidence="1 2" key="1">
    <citation type="submission" date="2014-02" db="EMBL/GenBank/DDBJ databases">
        <title>Single nucleus genome sequencing reveals high similarity among nuclei of an endomycorrhizal fungus.</title>
        <authorList>
            <person name="Lin K."/>
            <person name="Geurts R."/>
            <person name="Zhang Z."/>
            <person name="Limpens E."/>
            <person name="Saunders D.G."/>
            <person name="Mu D."/>
            <person name="Pang E."/>
            <person name="Cao H."/>
            <person name="Cha H."/>
            <person name="Lin T."/>
            <person name="Zhou Q."/>
            <person name="Shang Y."/>
            <person name="Li Y."/>
            <person name="Ivanov S."/>
            <person name="Sharma T."/>
            <person name="Velzen R.V."/>
            <person name="Ruijter N.D."/>
            <person name="Aanen D.K."/>
            <person name="Win J."/>
            <person name="Kamoun S."/>
            <person name="Bisseling T."/>
            <person name="Huang S."/>
        </authorList>
    </citation>
    <scope>NUCLEOTIDE SEQUENCE [LARGE SCALE GENOMIC DNA]</scope>
    <source>
        <strain evidence="2">DAOM197198w</strain>
    </source>
</reference>
<dbReference type="Proteomes" id="UP000022910">
    <property type="component" value="Unassembled WGS sequence"/>
</dbReference>
<evidence type="ECO:0000313" key="2">
    <source>
        <dbReference type="Proteomes" id="UP000022910"/>
    </source>
</evidence>
<name>A0A015MHX8_RHIIW</name>